<reference evidence="1 2" key="1">
    <citation type="submission" date="2017-03" db="EMBL/GenBank/DDBJ databases">
        <title>Lifting the veil on microbial sulfur biogeochemistry in mining wastewaters.</title>
        <authorList>
            <person name="Kantor R.S."/>
            <person name="Colenbrander Nelson T."/>
            <person name="Marshall S."/>
            <person name="Bennett D."/>
            <person name="Apte S."/>
            <person name="Camacho D."/>
            <person name="Thomas B.C."/>
            <person name="Warren L.A."/>
            <person name="Banfield J.F."/>
        </authorList>
    </citation>
    <scope>NUCLEOTIDE SEQUENCE [LARGE SCALE GENOMIC DNA]</scope>
    <source>
        <strain evidence="1">21-59-9</strain>
    </source>
</reference>
<dbReference type="Proteomes" id="UP000216779">
    <property type="component" value="Unassembled WGS sequence"/>
</dbReference>
<evidence type="ECO:0000313" key="2">
    <source>
        <dbReference type="Proteomes" id="UP000216779"/>
    </source>
</evidence>
<proteinExistence type="predicted"/>
<evidence type="ECO:0000313" key="1">
    <source>
        <dbReference type="EMBL" id="OYV74549.1"/>
    </source>
</evidence>
<dbReference type="EMBL" id="NCBC01000544">
    <property type="protein sequence ID" value="OYV74549.1"/>
    <property type="molecule type" value="Genomic_DNA"/>
</dbReference>
<dbReference type="InterPro" id="IPR023614">
    <property type="entry name" value="Porin_dom_sf"/>
</dbReference>
<name>A0A257SMZ6_9PROT</name>
<gene>
    <name evidence="1" type="ORF">B7Z70_11735</name>
</gene>
<organism evidence="1 2">
    <name type="scientific">Acidithiobacillus ferrivorans</name>
    <dbReference type="NCBI Taxonomy" id="160808"/>
    <lineage>
        <taxon>Bacteria</taxon>
        <taxon>Pseudomonadati</taxon>
        <taxon>Pseudomonadota</taxon>
        <taxon>Acidithiobacillia</taxon>
        <taxon>Acidithiobacillales</taxon>
        <taxon>Acidithiobacillaceae</taxon>
        <taxon>Acidithiobacillus</taxon>
    </lineage>
</organism>
<accession>A0A257SMZ6</accession>
<comment type="caution">
    <text evidence="1">The sequence shown here is derived from an EMBL/GenBank/DDBJ whole genome shotgun (WGS) entry which is preliminary data.</text>
</comment>
<dbReference type="Gene3D" id="2.40.160.10">
    <property type="entry name" value="Porin"/>
    <property type="match status" value="1"/>
</dbReference>
<sequence>MAPKTLVNGQTARFDQIGPAFDSSSQIIMQHARLFIRGSINPDISYYVGTEMGQNGYSYSWGNYAPRIIDADMVFSNYIPGVRVEVGNIRAPGPEAAMEGFMAFNFIDQFATGLQQLMLPTFYNNSVNYKLATKGTKDGYAVPGGDVSGNNGFRYPGVQAEDWFMVAPKTEVAYAAMLGDYGRLLDTGTSNGPIVAARLQASYIFNDSGGRFFRNDLTGFVWAQGAHPEIGVAPGQPTPSSNNMTRDGFGLTYRNGFMQRGAFDAKAEYFEGRGNIVAPAVFNETPGLAAAQTTALYDEVVYAGSNNTAHGYDISGGYFLTRQLEAVLRYDYYDRLPNLAAQERVFTDASAALEYHITPLTRIVVDYIDRSITIPNPGALGAALAQATALDNSMGN</sequence>
<evidence type="ECO:0008006" key="3">
    <source>
        <dbReference type="Google" id="ProtNLM"/>
    </source>
</evidence>
<dbReference type="AlphaFoldDB" id="A0A257SMZ6"/>
<protein>
    <recommendedName>
        <fullName evidence="3">Porin</fullName>
    </recommendedName>
</protein>